<dbReference type="InterPro" id="IPR014729">
    <property type="entry name" value="Rossmann-like_a/b/a_fold"/>
</dbReference>
<evidence type="ECO:0000313" key="13">
    <source>
        <dbReference type="Proteomes" id="UP000002061"/>
    </source>
</evidence>
<comment type="catalytic activity">
    <reaction evidence="10 11">
        <text>7-carboxy-7-carbaguanine + NH4(+) + 2 ATP = 7-cyano-7-carbaguanine + 2 AMP + 2 diphosphate + 2 H(+)</text>
        <dbReference type="Rhea" id="RHEA:27982"/>
        <dbReference type="ChEBI" id="CHEBI:15378"/>
        <dbReference type="ChEBI" id="CHEBI:28938"/>
        <dbReference type="ChEBI" id="CHEBI:30616"/>
        <dbReference type="ChEBI" id="CHEBI:33019"/>
        <dbReference type="ChEBI" id="CHEBI:45075"/>
        <dbReference type="ChEBI" id="CHEBI:61036"/>
        <dbReference type="ChEBI" id="CHEBI:456215"/>
        <dbReference type="EC" id="6.3.4.20"/>
    </reaction>
</comment>
<evidence type="ECO:0000256" key="6">
    <source>
        <dbReference type="ARBA" id="ARBA00022840"/>
    </source>
</evidence>
<evidence type="ECO:0000256" key="8">
    <source>
        <dbReference type="ARBA" id="ARBA00037993"/>
    </source>
</evidence>
<keyword evidence="5 11" id="KW-0862">Zinc</keyword>
<feature type="binding site" evidence="11">
    <location>
        <begin position="7"/>
        <end position="17"/>
    </location>
    <ligand>
        <name>ATP</name>
        <dbReference type="ChEBI" id="CHEBI:30616"/>
    </ligand>
</feature>
<protein>
    <recommendedName>
        <fullName evidence="9 11">7-cyano-7-deazaguanine synthase</fullName>
        <ecNumber evidence="9 11">6.3.4.20</ecNumber>
    </recommendedName>
    <alternativeName>
        <fullName evidence="11">7-cyano-7-carbaguanine synthase</fullName>
    </alternativeName>
    <alternativeName>
        <fullName evidence="11">Archaeosine biosynthesis protein QueC</fullName>
    </alternativeName>
    <alternativeName>
        <fullName evidence="11">PreQ(0) synthase</fullName>
    </alternativeName>
</protein>
<dbReference type="GO" id="GO:0008270">
    <property type="term" value="F:zinc ion binding"/>
    <property type="evidence" value="ECO:0007669"/>
    <property type="project" value="UniProtKB-UniRule"/>
</dbReference>
<keyword evidence="3 11" id="KW-0479">Metal-binding</keyword>
<dbReference type="OrthoDB" id="6532at2157"/>
<evidence type="ECO:0000256" key="5">
    <source>
        <dbReference type="ARBA" id="ARBA00022833"/>
    </source>
</evidence>
<dbReference type="PANTHER" id="PTHR42914">
    <property type="entry name" value="7-CYANO-7-DEAZAGUANINE SYNTHASE"/>
    <property type="match status" value="1"/>
</dbReference>
<evidence type="ECO:0000256" key="11">
    <source>
        <dbReference type="HAMAP-Rule" id="MF_01633"/>
    </source>
</evidence>
<reference evidence="12" key="1">
    <citation type="submission" date="2010-04" db="EMBL/GenBank/DDBJ databases">
        <title>Complete sequence of Methanocaldococcus infernus ME.</title>
        <authorList>
            <consortium name="US DOE Joint Genome Institute"/>
            <person name="Lucas S."/>
            <person name="Copeland A."/>
            <person name="Lapidus A."/>
            <person name="Cheng J.-F."/>
            <person name="Bruce D."/>
            <person name="Goodwin L."/>
            <person name="Pitluck S."/>
            <person name="Munk A.C."/>
            <person name="Detter J.C."/>
            <person name="Han C."/>
            <person name="Tapia R."/>
            <person name="Land M."/>
            <person name="Hauser L."/>
            <person name="Kyrpides N."/>
            <person name="Mikhailova N."/>
            <person name="Sieprawska-Lupa M."/>
            <person name="Whitman W.B."/>
            <person name="Woyke T."/>
        </authorList>
    </citation>
    <scope>NUCLEOTIDE SEQUENCE [LARGE SCALE GENOMIC DNA]</scope>
    <source>
        <strain evidence="12">ME</strain>
    </source>
</reference>
<dbReference type="SUPFAM" id="SSF52402">
    <property type="entry name" value="Adenine nucleotide alpha hydrolases-like"/>
    <property type="match status" value="1"/>
</dbReference>
<name>D5VRD1_METIM</name>
<gene>
    <name evidence="11" type="primary">queC</name>
    <name evidence="12" type="ordered locus">Metin_0464</name>
</gene>
<proteinExistence type="inferred from homology"/>
<dbReference type="HOGENOM" id="CLU_081854_1_1_2"/>
<evidence type="ECO:0000256" key="4">
    <source>
        <dbReference type="ARBA" id="ARBA00022741"/>
    </source>
</evidence>
<dbReference type="EC" id="6.3.4.20" evidence="9 11"/>
<keyword evidence="2 11" id="KW-0436">Ligase</keyword>
<keyword evidence="4 11" id="KW-0547">Nucleotide-binding</keyword>
<evidence type="ECO:0000256" key="10">
    <source>
        <dbReference type="ARBA" id="ARBA00047890"/>
    </source>
</evidence>
<dbReference type="InterPro" id="IPR018317">
    <property type="entry name" value="QueC"/>
</dbReference>
<comment type="pathway">
    <text evidence="1 11">Purine metabolism; 7-cyano-7-deazaguanine biosynthesis.</text>
</comment>
<organism evidence="12 13">
    <name type="scientific">Methanocaldococcus infernus (strain DSM 11812 / JCM 15783 / ME)</name>
    <dbReference type="NCBI Taxonomy" id="573063"/>
    <lineage>
        <taxon>Archaea</taxon>
        <taxon>Methanobacteriati</taxon>
        <taxon>Methanobacteriota</taxon>
        <taxon>Methanomada group</taxon>
        <taxon>Methanococci</taxon>
        <taxon>Methanococcales</taxon>
        <taxon>Methanocaldococcaceae</taxon>
        <taxon>Methanocaldococcus</taxon>
    </lineage>
</organism>
<dbReference type="UniPathway" id="UPA00391"/>
<dbReference type="STRING" id="573063.Metin_0464"/>
<dbReference type="PIRSF" id="PIRSF006293">
    <property type="entry name" value="ExsB"/>
    <property type="match status" value="1"/>
</dbReference>
<feature type="binding site" evidence="11">
    <location>
        <position position="209"/>
    </location>
    <ligand>
        <name>Zn(2+)</name>
        <dbReference type="ChEBI" id="CHEBI:29105"/>
    </ligand>
</feature>
<evidence type="ECO:0000256" key="3">
    <source>
        <dbReference type="ARBA" id="ARBA00022723"/>
    </source>
</evidence>
<dbReference type="GO" id="GO:0005524">
    <property type="term" value="F:ATP binding"/>
    <property type="evidence" value="ECO:0007669"/>
    <property type="project" value="UniProtKB-UniRule"/>
</dbReference>
<dbReference type="eggNOG" id="arCOG00039">
    <property type="taxonomic scope" value="Archaea"/>
</dbReference>
<keyword evidence="13" id="KW-1185">Reference proteome</keyword>
<dbReference type="Pfam" id="PF06508">
    <property type="entry name" value="QueC"/>
    <property type="match status" value="1"/>
</dbReference>
<feature type="binding site" evidence="11">
    <location>
        <position position="195"/>
    </location>
    <ligand>
        <name>Zn(2+)</name>
        <dbReference type="ChEBI" id="CHEBI:29105"/>
    </ligand>
</feature>
<evidence type="ECO:0000256" key="1">
    <source>
        <dbReference type="ARBA" id="ARBA00005061"/>
    </source>
</evidence>
<dbReference type="AlphaFoldDB" id="D5VRD1"/>
<dbReference type="GO" id="GO:0016879">
    <property type="term" value="F:ligase activity, forming carbon-nitrogen bonds"/>
    <property type="evidence" value="ECO:0007669"/>
    <property type="project" value="UniProtKB-UniRule"/>
</dbReference>
<sequence>MKAVSILSGGLDSTVATMYAKALGYDLLAITYNYGQRAAKREIEAAKKISEILKIEHKVVELNFVKEFGKSALITNKEIPKLTFEDLDSEKAFETMRAVWVPARNVIFLAIASGFAEAIDGEKIFIGINKEEGVTFPDNTIEFVEAFNRALEYGTLNKVKVEAPLYDKTKEEIVKLGKELEEKLGVKVLKYSYSCYKDNGESFLHCGECESCLRRKRAFKLANIEDETKYLR</sequence>
<feature type="binding site" evidence="11">
    <location>
        <position position="206"/>
    </location>
    <ligand>
        <name>Zn(2+)</name>
        <dbReference type="ChEBI" id="CHEBI:29105"/>
    </ligand>
</feature>
<dbReference type="CDD" id="cd01995">
    <property type="entry name" value="QueC-like"/>
    <property type="match status" value="1"/>
</dbReference>
<comment type="cofactor">
    <cofactor evidence="11">
        <name>Zn(2+)</name>
        <dbReference type="ChEBI" id="CHEBI:29105"/>
    </cofactor>
    <text evidence="11">Binds 1 zinc ion per subunit.</text>
</comment>
<comment type="similarity">
    <text evidence="8 11">Belongs to the QueC family.</text>
</comment>
<dbReference type="KEGG" id="mif:Metin_0464"/>
<dbReference type="EMBL" id="CP002009">
    <property type="protein sequence ID" value="ADG13134.1"/>
    <property type="molecule type" value="Genomic_DNA"/>
</dbReference>
<dbReference type="HAMAP" id="MF_01633">
    <property type="entry name" value="QueC"/>
    <property type="match status" value="1"/>
</dbReference>
<dbReference type="PANTHER" id="PTHR42914:SF1">
    <property type="entry name" value="7-CYANO-7-DEAZAGUANINE SYNTHASE"/>
    <property type="match status" value="1"/>
</dbReference>
<evidence type="ECO:0000256" key="7">
    <source>
        <dbReference type="ARBA" id="ARBA00037768"/>
    </source>
</evidence>
<feature type="binding site" evidence="11">
    <location>
        <position position="212"/>
    </location>
    <ligand>
        <name>Zn(2+)</name>
        <dbReference type="ChEBI" id="CHEBI:29105"/>
    </ligand>
</feature>
<dbReference type="Proteomes" id="UP000002061">
    <property type="component" value="Chromosome"/>
</dbReference>
<evidence type="ECO:0000256" key="2">
    <source>
        <dbReference type="ARBA" id="ARBA00022598"/>
    </source>
</evidence>
<keyword evidence="6 11" id="KW-0067">ATP-binding</keyword>
<accession>D5VRD1</accession>
<evidence type="ECO:0000313" key="12">
    <source>
        <dbReference type="EMBL" id="ADG13134.1"/>
    </source>
</evidence>
<comment type="function">
    <text evidence="7 11">Catalyzes the ATP-dependent conversion of 7-carboxy-7-deazaguanine (CDG) to 7-cyano-7-deazaguanine (preQ(0)).</text>
</comment>
<dbReference type="Gene3D" id="3.40.50.620">
    <property type="entry name" value="HUPs"/>
    <property type="match status" value="1"/>
</dbReference>
<dbReference type="NCBIfam" id="TIGR00364">
    <property type="entry name" value="7-cyano-7-deazaguanine synthase QueC"/>
    <property type="match status" value="1"/>
</dbReference>
<evidence type="ECO:0000256" key="9">
    <source>
        <dbReference type="ARBA" id="ARBA00039149"/>
    </source>
</evidence>